<dbReference type="InterPro" id="IPR043502">
    <property type="entry name" value="DNA/RNA_pol_sf"/>
</dbReference>
<dbReference type="Gene3D" id="3.30.70.270">
    <property type="match status" value="1"/>
</dbReference>
<evidence type="ECO:0000256" key="11">
    <source>
        <dbReference type="ARBA" id="ARBA00023204"/>
    </source>
</evidence>
<protein>
    <recommendedName>
        <fullName evidence="3">DNA polymerase kappa</fullName>
        <ecNumber evidence="2">2.7.7.7</ecNumber>
    </recommendedName>
</protein>
<evidence type="ECO:0000256" key="7">
    <source>
        <dbReference type="ARBA" id="ARBA00022723"/>
    </source>
</evidence>
<accession>A0A9C7Q5V9</accession>
<dbReference type="Pfam" id="PF00817">
    <property type="entry name" value="IMS"/>
    <property type="match status" value="1"/>
</dbReference>
<proteinExistence type="inferred from homology"/>
<dbReference type="SUPFAM" id="SSF100879">
    <property type="entry name" value="Lesion bypass DNA polymerase (Y-family), little finger domain"/>
    <property type="match status" value="1"/>
</dbReference>
<evidence type="ECO:0000256" key="2">
    <source>
        <dbReference type="ARBA" id="ARBA00012417"/>
    </source>
</evidence>
<dbReference type="NCBIfam" id="NF002677">
    <property type="entry name" value="PRK02406.1"/>
    <property type="match status" value="1"/>
</dbReference>
<dbReference type="InterPro" id="IPR022880">
    <property type="entry name" value="DNApol_IV"/>
</dbReference>
<dbReference type="GO" id="GO:0005634">
    <property type="term" value="C:nucleus"/>
    <property type="evidence" value="ECO:0007669"/>
    <property type="project" value="TreeGrafter"/>
</dbReference>
<evidence type="ECO:0000256" key="6">
    <source>
        <dbReference type="ARBA" id="ARBA00022705"/>
    </source>
</evidence>
<dbReference type="Gene3D" id="3.30.1490.100">
    <property type="entry name" value="DNA polymerase, Y-family, little finger domain"/>
    <property type="match status" value="1"/>
</dbReference>
<evidence type="ECO:0000256" key="8">
    <source>
        <dbReference type="ARBA" id="ARBA00022763"/>
    </source>
</evidence>
<evidence type="ECO:0000313" key="14">
    <source>
        <dbReference type="EMBL" id="GJQ15477.1"/>
    </source>
</evidence>
<dbReference type="Pfam" id="PF11799">
    <property type="entry name" value="IMS_C"/>
    <property type="match status" value="1"/>
</dbReference>
<feature type="domain" description="UmuC" evidence="13">
    <location>
        <begin position="93"/>
        <end position="272"/>
    </location>
</feature>
<dbReference type="SUPFAM" id="SSF56672">
    <property type="entry name" value="DNA/RNA polymerases"/>
    <property type="match status" value="1"/>
</dbReference>
<dbReference type="GO" id="GO:0042276">
    <property type="term" value="P:error-prone translesion synthesis"/>
    <property type="evidence" value="ECO:0007669"/>
    <property type="project" value="TreeGrafter"/>
</dbReference>
<dbReference type="FunFam" id="3.30.1490.100:FF:000004">
    <property type="entry name" value="DNA polymerase IV"/>
    <property type="match status" value="1"/>
</dbReference>
<organism evidence="14 15">
    <name type="scientific">Galdieria partita</name>
    <dbReference type="NCBI Taxonomy" id="83374"/>
    <lineage>
        <taxon>Eukaryota</taxon>
        <taxon>Rhodophyta</taxon>
        <taxon>Bangiophyceae</taxon>
        <taxon>Galdieriales</taxon>
        <taxon>Galdieriaceae</taxon>
        <taxon>Galdieria</taxon>
    </lineage>
</organism>
<dbReference type="OrthoDB" id="3694at2759"/>
<dbReference type="AlphaFoldDB" id="A0A9C7Q5V9"/>
<keyword evidence="5" id="KW-0548">Nucleotidyltransferase</keyword>
<dbReference type="Gene3D" id="1.10.150.20">
    <property type="entry name" value="5' to 3' exonuclease, C-terminal subdomain"/>
    <property type="match status" value="1"/>
</dbReference>
<evidence type="ECO:0000259" key="13">
    <source>
        <dbReference type="PROSITE" id="PS50173"/>
    </source>
</evidence>
<dbReference type="PROSITE" id="PS50173">
    <property type="entry name" value="UMUC"/>
    <property type="match status" value="1"/>
</dbReference>
<keyword evidence="9" id="KW-0460">Magnesium</keyword>
<dbReference type="Gene3D" id="1.10.150.810">
    <property type="match status" value="1"/>
</dbReference>
<dbReference type="Gene3D" id="3.40.1170.60">
    <property type="match status" value="1"/>
</dbReference>
<dbReference type="EMBL" id="BQMJ01000070">
    <property type="protein sequence ID" value="GJQ15477.1"/>
    <property type="molecule type" value="Genomic_DNA"/>
</dbReference>
<dbReference type="EC" id="2.7.7.7" evidence="2"/>
<reference evidence="14" key="1">
    <citation type="journal article" date="2022" name="Proc. Natl. Acad. Sci. U.S.A.">
        <title>Life cycle and functional genomics of the unicellular red alga Galdieria for elucidating algal and plant evolution and industrial use.</title>
        <authorList>
            <person name="Hirooka S."/>
            <person name="Itabashi T."/>
            <person name="Ichinose T.M."/>
            <person name="Onuma R."/>
            <person name="Fujiwara T."/>
            <person name="Yamashita S."/>
            <person name="Jong L.W."/>
            <person name="Tomita R."/>
            <person name="Iwane A.H."/>
            <person name="Miyagishima S.Y."/>
        </authorList>
    </citation>
    <scope>NUCLEOTIDE SEQUENCE</scope>
    <source>
        <strain evidence="14">NBRC 102759</strain>
    </source>
</reference>
<dbReference type="InterPro" id="IPR043128">
    <property type="entry name" value="Rev_trsase/Diguanyl_cyclase"/>
</dbReference>
<keyword evidence="8" id="KW-0227">DNA damage</keyword>
<evidence type="ECO:0000256" key="1">
    <source>
        <dbReference type="ARBA" id="ARBA00010945"/>
    </source>
</evidence>
<keyword evidence="7" id="KW-0479">Metal-binding</keyword>
<dbReference type="GO" id="GO:0046872">
    <property type="term" value="F:metal ion binding"/>
    <property type="evidence" value="ECO:0007669"/>
    <property type="project" value="UniProtKB-KW"/>
</dbReference>
<dbReference type="HAMAP" id="MF_01113">
    <property type="entry name" value="DNApol_IV"/>
    <property type="match status" value="1"/>
</dbReference>
<keyword evidence="10" id="KW-0239">DNA-directed DNA polymerase</keyword>
<reference evidence="14" key="2">
    <citation type="submission" date="2022-01" db="EMBL/GenBank/DDBJ databases">
        <authorList>
            <person name="Hirooka S."/>
            <person name="Miyagishima S.Y."/>
        </authorList>
    </citation>
    <scope>NUCLEOTIDE SEQUENCE</scope>
    <source>
        <strain evidence="14">NBRC 102759</strain>
    </source>
</reference>
<dbReference type="CDD" id="cd03586">
    <property type="entry name" value="PolY_Pol_IV_kappa"/>
    <property type="match status" value="1"/>
</dbReference>
<gene>
    <name evidence="14" type="ORF">GpartN1_g7268.t1</name>
</gene>
<dbReference type="InterPro" id="IPR001126">
    <property type="entry name" value="UmuC"/>
</dbReference>
<dbReference type="FunFam" id="3.40.1170.60:FF:000012">
    <property type="entry name" value="Putative DNA-directed polymerase kappa"/>
    <property type="match status" value="1"/>
</dbReference>
<evidence type="ECO:0000256" key="9">
    <source>
        <dbReference type="ARBA" id="ARBA00022842"/>
    </source>
</evidence>
<evidence type="ECO:0000256" key="3">
    <source>
        <dbReference type="ARBA" id="ARBA00016178"/>
    </source>
</evidence>
<comment type="similarity">
    <text evidence="1">Belongs to the DNA polymerase type-Y family.</text>
</comment>
<name>A0A9C7Q5V9_9RHOD</name>
<keyword evidence="11" id="KW-0234">DNA repair</keyword>
<comment type="catalytic activity">
    <reaction evidence="12">
        <text>DNA(n) + a 2'-deoxyribonucleoside 5'-triphosphate = DNA(n+1) + diphosphate</text>
        <dbReference type="Rhea" id="RHEA:22508"/>
        <dbReference type="Rhea" id="RHEA-COMP:17339"/>
        <dbReference type="Rhea" id="RHEA-COMP:17340"/>
        <dbReference type="ChEBI" id="CHEBI:33019"/>
        <dbReference type="ChEBI" id="CHEBI:61560"/>
        <dbReference type="ChEBI" id="CHEBI:173112"/>
        <dbReference type="EC" id="2.7.7.7"/>
    </reaction>
</comment>
<dbReference type="PANTHER" id="PTHR11076">
    <property type="entry name" value="DNA REPAIR POLYMERASE UMUC / TRANSFERASE FAMILY MEMBER"/>
    <property type="match status" value="1"/>
</dbReference>
<evidence type="ECO:0000256" key="10">
    <source>
        <dbReference type="ARBA" id="ARBA00022932"/>
    </source>
</evidence>
<comment type="caution">
    <text evidence="14">The sequence shown here is derived from an EMBL/GenBank/DDBJ whole genome shotgun (WGS) entry which is preliminary data.</text>
</comment>
<dbReference type="Pfam" id="PF11798">
    <property type="entry name" value="IMS_HHH"/>
    <property type="match status" value="1"/>
</dbReference>
<keyword evidence="15" id="KW-1185">Reference proteome</keyword>
<sequence>MEFVATGLRFNPHKAGLGSVNEEEATRVIVDTSKGTEFYKNEERKEKLLEKRITEVTELAGTLTEQDKERIEKLVDEQFIVSWEQERDFSRVIVHLDMDAFFASVEEIDQPSLKSLPMAVGSTSMLSTANYEARKYGVRSAMPGFIALKLCPQLVIVPPRFHRYCAISNQIASLLREFDSHVHMSMDEAYMDITEYLKTQSGTIDDVVSKIRQKVFENTGITCSAGVACNTMLAKIATDLNKPNGQTFVQPDTISIRNFLNPLSVRKIPGVGRVTEKLLSSLNIISIQDLISNRSILFHCMKRKTFKFLLQSALGIAPAFISDSESRKGMSRERTFKPTSSLEELRKICESVSELLSSDLEAEDLCAKTVTLKIKCSDFSIRTRGVTKCFFIYRYEQILENAWKLLLKELPVEIRLLGVRVNGLVPRSEVLTQRKNSLENFVSNTLKYKENNADLMYEKVKDFGSLAPTAWSLFRENRQQNEKEPEISSTGVCPVCLNFRSSNSCLLEKHVNFCIERQEHALKKIPTNSGKLKKPRI</sequence>
<keyword evidence="6" id="KW-0235">DNA replication</keyword>
<evidence type="ECO:0000313" key="15">
    <source>
        <dbReference type="Proteomes" id="UP001061958"/>
    </source>
</evidence>
<evidence type="ECO:0000256" key="4">
    <source>
        <dbReference type="ARBA" id="ARBA00022679"/>
    </source>
</evidence>
<dbReference type="InterPro" id="IPR036775">
    <property type="entry name" value="DNA_pol_Y-fam_lit_finger_sf"/>
</dbReference>
<dbReference type="GO" id="GO:0003887">
    <property type="term" value="F:DNA-directed DNA polymerase activity"/>
    <property type="evidence" value="ECO:0007669"/>
    <property type="project" value="UniProtKB-KW"/>
</dbReference>
<keyword evidence="4" id="KW-0808">Transferase</keyword>
<dbReference type="InterPro" id="IPR024728">
    <property type="entry name" value="PolY_HhH_motif"/>
</dbReference>
<dbReference type="Proteomes" id="UP001061958">
    <property type="component" value="Unassembled WGS sequence"/>
</dbReference>
<dbReference type="InterPro" id="IPR017961">
    <property type="entry name" value="DNA_pol_Y-fam_little_finger"/>
</dbReference>
<dbReference type="GO" id="GO:0006260">
    <property type="term" value="P:DNA replication"/>
    <property type="evidence" value="ECO:0007669"/>
    <property type="project" value="UniProtKB-KW"/>
</dbReference>
<dbReference type="PANTHER" id="PTHR11076:SF33">
    <property type="entry name" value="DNA POLYMERASE KAPPA"/>
    <property type="match status" value="1"/>
</dbReference>
<evidence type="ECO:0000256" key="5">
    <source>
        <dbReference type="ARBA" id="ARBA00022695"/>
    </source>
</evidence>
<dbReference type="InterPro" id="IPR050116">
    <property type="entry name" value="DNA_polymerase-Y"/>
</dbReference>
<dbReference type="GO" id="GO:0003684">
    <property type="term" value="F:damaged DNA binding"/>
    <property type="evidence" value="ECO:0007669"/>
    <property type="project" value="InterPro"/>
</dbReference>
<evidence type="ECO:0000256" key="12">
    <source>
        <dbReference type="ARBA" id="ARBA00049244"/>
    </source>
</evidence>
<dbReference type="GO" id="GO:0006281">
    <property type="term" value="P:DNA repair"/>
    <property type="evidence" value="ECO:0007669"/>
    <property type="project" value="UniProtKB-KW"/>
</dbReference>